<evidence type="ECO:0000313" key="2">
    <source>
        <dbReference type="Proteomes" id="UP001054837"/>
    </source>
</evidence>
<comment type="caution">
    <text evidence="1">The sequence shown here is derived from an EMBL/GenBank/DDBJ whole genome shotgun (WGS) entry which is preliminary data.</text>
</comment>
<dbReference type="EMBL" id="BPLQ01014754">
    <property type="protein sequence ID" value="GIY82949.1"/>
    <property type="molecule type" value="Genomic_DNA"/>
</dbReference>
<keyword evidence="2" id="KW-1185">Reference proteome</keyword>
<proteinExistence type="predicted"/>
<sequence>MKVDQKHGISEGYFAEKRLFEFRLLCSSTETRPGDSTTRKDFAQKILSNRSKAIVVRVPVCVINGSSLPFSAPRGFYPTQLPPSSRLGLTVVVERDKVE</sequence>
<accession>A0AAV4WM69</accession>
<evidence type="ECO:0000313" key="1">
    <source>
        <dbReference type="EMBL" id="GIY82949.1"/>
    </source>
</evidence>
<name>A0AAV4WM69_9ARAC</name>
<dbReference type="Proteomes" id="UP001054837">
    <property type="component" value="Unassembled WGS sequence"/>
</dbReference>
<protein>
    <submittedName>
        <fullName evidence="1">Uncharacterized protein</fullName>
    </submittedName>
</protein>
<organism evidence="1 2">
    <name type="scientific">Caerostris darwini</name>
    <dbReference type="NCBI Taxonomy" id="1538125"/>
    <lineage>
        <taxon>Eukaryota</taxon>
        <taxon>Metazoa</taxon>
        <taxon>Ecdysozoa</taxon>
        <taxon>Arthropoda</taxon>
        <taxon>Chelicerata</taxon>
        <taxon>Arachnida</taxon>
        <taxon>Araneae</taxon>
        <taxon>Araneomorphae</taxon>
        <taxon>Entelegynae</taxon>
        <taxon>Araneoidea</taxon>
        <taxon>Araneidae</taxon>
        <taxon>Caerostris</taxon>
    </lineage>
</organism>
<dbReference type="AlphaFoldDB" id="A0AAV4WM69"/>
<gene>
    <name evidence="1" type="ORF">CDAR_527461</name>
</gene>
<reference evidence="1 2" key="1">
    <citation type="submission" date="2021-06" db="EMBL/GenBank/DDBJ databases">
        <title>Caerostris darwini draft genome.</title>
        <authorList>
            <person name="Kono N."/>
            <person name="Arakawa K."/>
        </authorList>
    </citation>
    <scope>NUCLEOTIDE SEQUENCE [LARGE SCALE GENOMIC DNA]</scope>
</reference>